<dbReference type="GO" id="GO:0039648">
    <property type="term" value="P:symbiont-mediated perturbation of host ubiquitin-like protein modification"/>
    <property type="evidence" value="ECO:0007669"/>
    <property type="project" value="UniProtKB-UniRule"/>
</dbReference>
<dbReference type="SUPFAM" id="SSF161229">
    <property type="entry name" value="E6 C-terminal domain-like"/>
    <property type="match status" value="2"/>
</dbReference>
<evidence type="ECO:0000256" key="5">
    <source>
        <dbReference type="ARBA" id="ARBA00022632"/>
    </source>
</evidence>
<evidence type="ECO:0000256" key="13">
    <source>
        <dbReference type="ARBA" id="ARBA00023200"/>
    </source>
</evidence>
<keyword evidence="6 16" id="KW-0479">Metal-binding</keyword>
<evidence type="ECO:0000256" key="11">
    <source>
        <dbReference type="ARBA" id="ARBA00023159"/>
    </source>
</evidence>
<dbReference type="GO" id="GO:0042025">
    <property type="term" value="C:host cell nucleus"/>
    <property type="evidence" value="ECO:0007669"/>
    <property type="project" value="UniProtKB-SubCell"/>
</dbReference>
<evidence type="ECO:0000256" key="2">
    <source>
        <dbReference type="ARBA" id="ARBA00022518"/>
    </source>
</evidence>
<dbReference type="Gene3D" id="3.30.240.40">
    <property type="entry name" value="E6 early regulatory protein"/>
    <property type="match status" value="2"/>
</dbReference>
<evidence type="ECO:0000256" key="14">
    <source>
        <dbReference type="ARBA" id="ARBA00023280"/>
    </source>
</evidence>
<feature type="zinc finger region" evidence="16">
    <location>
        <begin position="26"/>
        <end position="62"/>
    </location>
</feature>
<keyword evidence="11 16" id="KW-0010">Activator</keyword>
<comment type="subunit">
    <text evidence="16">Forms homodimers. Interacts with ubiquitin-protein ligase UBE3A/E6-AP; this interaction stimulates UBE3A ubiquitin activity. Interacts with host BAK1.</text>
</comment>
<evidence type="ECO:0000256" key="15">
    <source>
        <dbReference type="ARBA" id="ARBA00023323"/>
    </source>
</evidence>
<comment type="function">
    <text evidence="16">Plays a major role in the induction and maintenance of cellular transformation. E6 associates with host UBE3A/E6-AP ubiquitin-protein ligase and modulates its activity. Protects host keratinocytes from apoptosis by mediating the degradation of host BAK1. May also inhibit host immune response.</text>
</comment>
<keyword evidence="2 16" id="KW-0244">Early protein</keyword>
<dbReference type="GO" id="GO:0003677">
    <property type="term" value="F:DNA binding"/>
    <property type="evidence" value="ECO:0007669"/>
    <property type="project" value="UniProtKB-UniRule"/>
</dbReference>
<protein>
    <recommendedName>
        <fullName evidence="16 17">Protein E6</fullName>
    </recommendedName>
</protein>
<dbReference type="GO" id="GO:0039502">
    <property type="term" value="P:symbiont-mediated suppression of host type I interferon-mediated signaling pathway"/>
    <property type="evidence" value="ECO:0007669"/>
    <property type="project" value="UniProtKB-UniRule"/>
</dbReference>
<keyword evidence="14 16" id="KW-0899">Viral immunoevasion</keyword>
<feature type="zinc finger region" evidence="16">
    <location>
        <begin position="99"/>
        <end position="135"/>
    </location>
</feature>
<dbReference type="EMBL" id="MF588719">
    <property type="protein sequence ID" value="ATQ38373.1"/>
    <property type="molecule type" value="Genomic_DNA"/>
</dbReference>
<dbReference type="InterPro" id="IPR001334">
    <property type="entry name" value="E6"/>
</dbReference>
<evidence type="ECO:0000313" key="18">
    <source>
        <dbReference type="EMBL" id="ATQ38373.1"/>
    </source>
</evidence>
<dbReference type="Proteomes" id="UP000290606">
    <property type="component" value="Segment"/>
</dbReference>
<keyword evidence="5 16" id="KW-1090">Inhibition of host innate immune response by virus</keyword>
<keyword evidence="8 16" id="KW-0862">Zinc</keyword>
<evidence type="ECO:0000256" key="7">
    <source>
        <dbReference type="ARBA" id="ARBA00022771"/>
    </source>
</evidence>
<dbReference type="GO" id="GO:0006355">
    <property type="term" value="P:regulation of DNA-templated transcription"/>
    <property type="evidence" value="ECO:0007669"/>
    <property type="project" value="UniProtKB-UniRule"/>
</dbReference>
<comment type="caution">
    <text evidence="16">Lacks conserved residue(s) required for the propagation of feature annotation.</text>
</comment>
<proteinExistence type="inferred from homology"/>
<dbReference type="GO" id="GO:0008270">
    <property type="term" value="F:zinc ion binding"/>
    <property type="evidence" value="ECO:0007669"/>
    <property type="project" value="UniProtKB-KW"/>
</dbReference>
<keyword evidence="3 16" id="KW-1048">Host nucleus</keyword>
<sequence>MEQLPTKLDQFCSQYGISFFDVRLRCVFCKHWINSLELAAFHCKCLCLIWKEKVCYAACCSCLRLCARCEAERYYQCNVSSEFIEDILNKPLSEIVIRCLQCLTKLDLLEKLEHKYLKEKFHLVRGYWRGECRNCKAK</sequence>
<evidence type="ECO:0000256" key="3">
    <source>
        <dbReference type="ARBA" id="ARBA00022562"/>
    </source>
</evidence>
<keyword evidence="13 16" id="KW-1035">Host cytoplasm</keyword>
<evidence type="ECO:0000256" key="1">
    <source>
        <dbReference type="ARBA" id="ARBA00006346"/>
    </source>
</evidence>
<keyword evidence="9 16" id="KW-0805">Transcription regulation</keyword>
<dbReference type="GO" id="GO:0052170">
    <property type="term" value="P:symbiont-mediated suppression of host innate immune response"/>
    <property type="evidence" value="ECO:0007669"/>
    <property type="project" value="UniProtKB-KW"/>
</dbReference>
<keyword evidence="12 16" id="KW-0804">Transcription</keyword>
<accession>A0A2D2ALP9</accession>
<evidence type="ECO:0000256" key="16">
    <source>
        <dbReference type="HAMAP-Rule" id="MF_04006"/>
    </source>
</evidence>
<keyword evidence="10 16" id="KW-0238">DNA-binding</keyword>
<evidence type="ECO:0000256" key="6">
    <source>
        <dbReference type="ARBA" id="ARBA00022723"/>
    </source>
</evidence>
<comment type="similarity">
    <text evidence="1 16 17">Belongs to the papillomaviridae E6 protein family.</text>
</comment>
<organism evidence="18">
    <name type="scientific">Gammapapillomavirus 12</name>
    <dbReference type="NCBI Taxonomy" id="1513257"/>
    <lineage>
        <taxon>Viruses</taxon>
        <taxon>Monodnaviria</taxon>
        <taxon>Shotokuvirae</taxon>
        <taxon>Cossaviricota</taxon>
        <taxon>Papovaviricetes</taxon>
        <taxon>Zurhausenvirales</taxon>
        <taxon>Papillomaviridae</taxon>
        <taxon>Firstpapillomavirinae</taxon>
        <taxon>Gammapapillomavirus</taxon>
    </lineage>
</organism>
<evidence type="ECO:0000256" key="17">
    <source>
        <dbReference type="RuleBase" id="RU363123"/>
    </source>
</evidence>
<evidence type="ECO:0000256" key="8">
    <source>
        <dbReference type="ARBA" id="ARBA00022833"/>
    </source>
</evidence>
<dbReference type="Pfam" id="PF00518">
    <property type="entry name" value="E6"/>
    <property type="match status" value="1"/>
</dbReference>
<keyword evidence="4 16" id="KW-0945">Host-virus interaction</keyword>
<reference evidence="18" key="1">
    <citation type="journal article" date="2018" name="MSphere">
        <title>Metagenomic Discovery of 83 New Human Papillomavirus Types in Patients with Immunodeficiency.</title>
        <authorList>
            <person name="Pastrana D.V."/>
            <person name="Peretti A."/>
            <person name="Welch N.L."/>
            <person name="Borgogna C."/>
            <person name="Olivero C."/>
            <person name="Badolato R."/>
            <person name="Notarangelo L.D."/>
            <person name="Gariglio M."/>
            <person name="FitzGerald P.C."/>
            <person name="McIntosh C.E."/>
            <person name="Reeves J."/>
            <person name="Starrett G.J."/>
            <person name="Bliskovsky V."/>
            <person name="Velez D."/>
            <person name="Brownell I."/>
            <person name="Yarchoan R."/>
            <person name="Wyvill K.M."/>
            <person name="Uldrick T.S."/>
            <person name="Maldarelli F."/>
            <person name="Lisco A."/>
            <person name="Sereti I."/>
            <person name="Gonzalez C.M."/>
            <person name="Androphy E.J."/>
            <person name="McBride A.A."/>
            <person name="Van Doorslaer K."/>
            <person name="Garcia F."/>
            <person name="Dvoretzky I."/>
            <person name="Liu J.S."/>
            <person name="Han J."/>
            <person name="Murphy P.M."/>
            <person name="McDermott D.H."/>
            <person name="Buck C.B."/>
        </authorList>
    </citation>
    <scope>NUCLEOTIDE SEQUENCE</scope>
    <source>
        <strain evidence="18">Gamma12_w23c77</strain>
    </source>
</reference>
<evidence type="ECO:0000256" key="12">
    <source>
        <dbReference type="ARBA" id="ARBA00023163"/>
    </source>
</evidence>
<name>A0A2D2ALP9_9PAPI</name>
<keyword evidence="7 16" id="KW-0863">Zinc-finger</keyword>
<evidence type="ECO:0000256" key="4">
    <source>
        <dbReference type="ARBA" id="ARBA00022581"/>
    </source>
</evidence>
<dbReference type="InterPro" id="IPR038575">
    <property type="entry name" value="E6_sf"/>
</dbReference>
<dbReference type="HAMAP" id="MF_04006">
    <property type="entry name" value="HPV_E6"/>
    <property type="match status" value="1"/>
</dbReference>
<gene>
    <name evidence="16 18" type="primary">E6</name>
</gene>
<keyword evidence="15 16" id="KW-1119">Modulation of host cell apoptosis by virus</keyword>
<dbReference type="GO" id="GO:0052150">
    <property type="term" value="P:symbiont-mediated perturbation of host apoptosis"/>
    <property type="evidence" value="ECO:0007669"/>
    <property type="project" value="UniProtKB-KW"/>
</dbReference>
<dbReference type="GO" id="GO:0030430">
    <property type="term" value="C:host cell cytoplasm"/>
    <property type="evidence" value="ECO:0007669"/>
    <property type="project" value="UniProtKB-SubCell"/>
</dbReference>
<evidence type="ECO:0000256" key="9">
    <source>
        <dbReference type="ARBA" id="ARBA00023015"/>
    </source>
</evidence>
<dbReference type="GO" id="GO:0006351">
    <property type="term" value="P:DNA-templated transcription"/>
    <property type="evidence" value="ECO:0007669"/>
    <property type="project" value="UniProtKB-UniRule"/>
</dbReference>
<comment type="subcellular location">
    <subcellularLocation>
        <location evidence="16 17">Host cytoplasm</location>
    </subcellularLocation>
    <subcellularLocation>
        <location evidence="16 17">Host nucleus</location>
    </subcellularLocation>
</comment>
<evidence type="ECO:0000256" key="10">
    <source>
        <dbReference type="ARBA" id="ARBA00023125"/>
    </source>
</evidence>